<evidence type="ECO:0000313" key="11">
    <source>
        <dbReference type="EMBL" id="KAL3879963.1"/>
    </source>
</evidence>
<dbReference type="FunFam" id="1.10.287.110:FF:000006">
    <property type="entry name" value="Import inner membrane translocase subunit TIM16"/>
    <property type="match status" value="1"/>
</dbReference>
<dbReference type="AlphaFoldDB" id="A0ABD3X3Y4"/>
<evidence type="ECO:0000256" key="6">
    <source>
        <dbReference type="ARBA" id="ARBA00023010"/>
    </source>
</evidence>
<name>A0ABD3X3Y4_SINWO</name>
<keyword evidence="7" id="KW-0496">Mitochondrion</keyword>
<keyword evidence="6" id="KW-0811">Translocation</keyword>
<sequence>MAKYIVQIIVAGTQVVARAFIRAFQQEYQASQQAAQRAGGGKAGTRRAVADTYTGMTLQEAKQILNVTDISDKEAVQKSFDHLFAANDKAKGGSFYIQSKVVRAKERLDMEMTQKDDKKKKPTSQETSGNT</sequence>
<reference evidence="10 12" key="1">
    <citation type="submission" date="2024-11" db="EMBL/GenBank/DDBJ databases">
        <title>Chromosome-level genome assembly of the freshwater bivalve Anodonta woodiana.</title>
        <authorList>
            <person name="Chen X."/>
        </authorList>
    </citation>
    <scope>NUCLEOTIDE SEQUENCE [LARGE SCALE GENOMIC DNA]</scope>
    <source>
        <strain evidence="10">MN2024</strain>
        <tissue evidence="10">Gills</tissue>
    </source>
</reference>
<accession>A0ABD3X3Y4</accession>
<evidence type="ECO:0000256" key="4">
    <source>
        <dbReference type="ARBA" id="ARBA00022792"/>
    </source>
</evidence>
<keyword evidence="8" id="KW-0472">Membrane</keyword>
<comment type="caution">
    <text evidence="10">The sequence shown here is derived from an EMBL/GenBank/DDBJ whole genome shotgun (WGS) entry which is preliminary data.</text>
</comment>
<evidence type="ECO:0000313" key="12">
    <source>
        <dbReference type="Proteomes" id="UP001634394"/>
    </source>
</evidence>
<gene>
    <name evidence="10" type="ORF">ACJMK2_032028</name>
    <name evidence="11" type="ORF">ACJMK2_032239</name>
</gene>
<dbReference type="Pfam" id="PF03656">
    <property type="entry name" value="Pam16"/>
    <property type="match status" value="1"/>
</dbReference>
<evidence type="ECO:0000256" key="2">
    <source>
        <dbReference type="ARBA" id="ARBA00008817"/>
    </source>
</evidence>
<evidence type="ECO:0000256" key="9">
    <source>
        <dbReference type="SAM" id="MobiDB-lite"/>
    </source>
</evidence>
<evidence type="ECO:0000313" key="10">
    <source>
        <dbReference type="EMBL" id="KAL3879742.1"/>
    </source>
</evidence>
<dbReference type="InterPro" id="IPR005341">
    <property type="entry name" value="Tim16"/>
</dbReference>
<keyword evidence="3" id="KW-0813">Transport</keyword>
<comment type="subcellular location">
    <subcellularLocation>
        <location evidence="1">Mitochondrion inner membrane</location>
        <topology evidence="1">Peripheral membrane protein</topology>
    </subcellularLocation>
</comment>
<keyword evidence="4" id="KW-0999">Mitochondrion inner membrane</keyword>
<dbReference type="EMBL" id="JBJQND010000004">
    <property type="protein sequence ID" value="KAL3879963.1"/>
    <property type="molecule type" value="Genomic_DNA"/>
</dbReference>
<dbReference type="GO" id="GO:0015031">
    <property type="term" value="P:protein transport"/>
    <property type="evidence" value="ECO:0007669"/>
    <property type="project" value="UniProtKB-KW"/>
</dbReference>
<evidence type="ECO:0000256" key="3">
    <source>
        <dbReference type="ARBA" id="ARBA00022448"/>
    </source>
</evidence>
<dbReference type="Gene3D" id="1.10.287.110">
    <property type="entry name" value="DnaJ domain"/>
    <property type="match status" value="1"/>
</dbReference>
<dbReference type="EMBL" id="JBJQND010000004">
    <property type="protein sequence ID" value="KAL3879742.1"/>
    <property type="molecule type" value="Genomic_DNA"/>
</dbReference>
<keyword evidence="5" id="KW-0653">Protein transport</keyword>
<evidence type="ECO:0000256" key="1">
    <source>
        <dbReference type="ARBA" id="ARBA00004637"/>
    </source>
</evidence>
<evidence type="ECO:0000256" key="5">
    <source>
        <dbReference type="ARBA" id="ARBA00022927"/>
    </source>
</evidence>
<organism evidence="10 12">
    <name type="scientific">Sinanodonta woodiana</name>
    <name type="common">Chinese pond mussel</name>
    <name type="synonym">Anodonta woodiana</name>
    <dbReference type="NCBI Taxonomy" id="1069815"/>
    <lineage>
        <taxon>Eukaryota</taxon>
        <taxon>Metazoa</taxon>
        <taxon>Spiralia</taxon>
        <taxon>Lophotrochozoa</taxon>
        <taxon>Mollusca</taxon>
        <taxon>Bivalvia</taxon>
        <taxon>Autobranchia</taxon>
        <taxon>Heteroconchia</taxon>
        <taxon>Palaeoheterodonta</taxon>
        <taxon>Unionida</taxon>
        <taxon>Unionoidea</taxon>
        <taxon>Unionidae</taxon>
        <taxon>Unioninae</taxon>
        <taxon>Sinanodonta</taxon>
    </lineage>
</organism>
<dbReference type="Proteomes" id="UP001634394">
    <property type="component" value="Unassembled WGS sequence"/>
</dbReference>
<comment type="similarity">
    <text evidence="2">Belongs to the TIM16/PAM16 family.</text>
</comment>
<feature type="region of interest" description="Disordered" evidence="9">
    <location>
        <begin position="107"/>
        <end position="131"/>
    </location>
</feature>
<evidence type="ECO:0008006" key="13">
    <source>
        <dbReference type="Google" id="ProtNLM"/>
    </source>
</evidence>
<dbReference type="InterPro" id="IPR036869">
    <property type="entry name" value="J_dom_sf"/>
</dbReference>
<keyword evidence="12" id="KW-1185">Reference proteome</keyword>
<feature type="compositionally biased region" description="Basic and acidic residues" evidence="9">
    <location>
        <begin position="107"/>
        <end position="119"/>
    </location>
</feature>
<protein>
    <recommendedName>
        <fullName evidence="13">Mitochondrial import inner membrane translocase subunit tim16</fullName>
    </recommendedName>
</protein>
<dbReference type="PANTHER" id="PTHR12388">
    <property type="entry name" value="MITOCHONDRIA ASSOCIATED GRANULOCYTE MACROPHAGE CSF SIGNALING MOLECULE"/>
    <property type="match status" value="1"/>
</dbReference>
<proteinExistence type="inferred from homology"/>
<evidence type="ECO:0000256" key="8">
    <source>
        <dbReference type="ARBA" id="ARBA00023136"/>
    </source>
</evidence>
<dbReference type="PANTHER" id="PTHR12388:SF0">
    <property type="entry name" value="MITOCHONDRIAL IMPORT INNER MEMBRANE TRANSLOCASE SUBUNIT TIM16"/>
    <property type="match status" value="1"/>
</dbReference>
<dbReference type="GO" id="GO:0005743">
    <property type="term" value="C:mitochondrial inner membrane"/>
    <property type="evidence" value="ECO:0007669"/>
    <property type="project" value="UniProtKB-SubCell"/>
</dbReference>
<evidence type="ECO:0000256" key="7">
    <source>
        <dbReference type="ARBA" id="ARBA00023128"/>
    </source>
</evidence>